<evidence type="ECO:0000256" key="1">
    <source>
        <dbReference type="ARBA" id="ARBA00001933"/>
    </source>
</evidence>
<dbReference type="UniPathway" id="UPA00031">
    <property type="reaction ID" value="UER00012"/>
</dbReference>
<evidence type="ECO:0000256" key="3">
    <source>
        <dbReference type="ARBA" id="ARBA00022679"/>
    </source>
</evidence>
<dbReference type="Gene3D" id="3.90.1150.10">
    <property type="entry name" value="Aspartate Aminotransferase, domain 1"/>
    <property type="match status" value="1"/>
</dbReference>
<dbReference type="Pfam" id="PF00155">
    <property type="entry name" value="Aminotran_1_2"/>
    <property type="match status" value="1"/>
</dbReference>
<dbReference type="InterPro" id="IPR015421">
    <property type="entry name" value="PyrdxlP-dep_Trfase_major"/>
</dbReference>
<dbReference type="CDD" id="cd00609">
    <property type="entry name" value="AAT_like"/>
    <property type="match status" value="1"/>
</dbReference>
<feature type="domain" description="Aminotransferase class I/classII large" evidence="6">
    <location>
        <begin position="34"/>
        <end position="349"/>
    </location>
</feature>
<dbReference type="SUPFAM" id="SSF53383">
    <property type="entry name" value="PLP-dependent transferases"/>
    <property type="match status" value="1"/>
</dbReference>
<name>A0A7K4HQQ4_9EURY</name>
<keyword evidence="5" id="KW-0028">Amino-acid biosynthesis</keyword>
<dbReference type="InterPro" id="IPR004839">
    <property type="entry name" value="Aminotransferase_I/II_large"/>
</dbReference>
<sequence length="352" mass="38082">MKRFVRQAYTGEGGYVFAKSPEEIARLSGLSRVARLASNENPFPPLSSVVEAGLCALREGNRYPEARPAALIDALRRHHGDYSFIIGNGMDGVIETVVRTVVDPGDRVVVSTPTFSFYGLAAEAQGGVVVTAPREADFSVDTGSFVDSCRGAKIAFLCSPNNPTGNALPVEAVREILDGIDCLLFLDNAYVEFSGIDYRPLMDEYDTLIEGRTMSKAYSLAGLRFGYAFVPDALLPYLNRAATPFSVNTVALAAAGAALAEGGHIDRTVAHVRLWRERFFAGIDRSVAPSDANFVLIDVAPMTGDEATARLAEKGVIVRSCRSFSGLADHYIRVSIGSDQENEIFLEEINRL</sequence>
<evidence type="ECO:0000256" key="2">
    <source>
        <dbReference type="ARBA" id="ARBA00022576"/>
    </source>
</evidence>
<dbReference type="GO" id="GO:0004400">
    <property type="term" value="F:histidinol-phosphate transaminase activity"/>
    <property type="evidence" value="ECO:0007669"/>
    <property type="project" value="UniProtKB-UniRule"/>
</dbReference>
<protein>
    <recommendedName>
        <fullName evidence="5">Histidinol-phosphate aminotransferase</fullName>
        <ecNumber evidence="5">2.6.1.9</ecNumber>
    </recommendedName>
    <alternativeName>
        <fullName evidence="5">Imidazole acetol-phosphate transaminase</fullName>
    </alternativeName>
</protein>
<keyword evidence="3 5" id="KW-0808">Transferase</keyword>
<dbReference type="EMBL" id="JABXWR010000001">
    <property type="protein sequence ID" value="NVO67586.1"/>
    <property type="molecule type" value="Genomic_DNA"/>
</dbReference>
<gene>
    <name evidence="5" type="primary">hisC</name>
    <name evidence="7" type="ORF">HWN36_09765</name>
</gene>
<dbReference type="AlphaFoldDB" id="A0A7K4HQQ4"/>
<keyword evidence="2 5" id="KW-0032">Aminotransferase</keyword>
<dbReference type="Proteomes" id="UP000570823">
    <property type="component" value="Unassembled WGS sequence"/>
</dbReference>
<evidence type="ECO:0000313" key="7">
    <source>
        <dbReference type="EMBL" id="NVO67586.1"/>
    </source>
</evidence>
<dbReference type="InterPro" id="IPR005861">
    <property type="entry name" value="HisP_aminotrans"/>
</dbReference>
<dbReference type="InterPro" id="IPR015422">
    <property type="entry name" value="PyrdxlP-dep_Trfase_small"/>
</dbReference>
<dbReference type="PANTHER" id="PTHR43643:SF3">
    <property type="entry name" value="HISTIDINOL-PHOSPHATE AMINOTRANSFERASE"/>
    <property type="match status" value="1"/>
</dbReference>
<dbReference type="InterPro" id="IPR050106">
    <property type="entry name" value="HistidinolP_aminotransfase"/>
</dbReference>
<evidence type="ECO:0000256" key="4">
    <source>
        <dbReference type="ARBA" id="ARBA00022898"/>
    </source>
</evidence>
<dbReference type="HAMAP" id="MF_01023">
    <property type="entry name" value="HisC_aminotrans_2"/>
    <property type="match status" value="1"/>
</dbReference>
<comment type="catalytic activity">
    <reaction evidence="5">
        <text>L-histidinol phosphate + 2-oxoglutarate = 3-(imidazol-4-yl)-2-oxopropyl phosphate + L-glutamate</text>
        <dbReference type="Rhea" id="RHEA:23744"/>
        <dbReference type="ChEBI" id="CHEBI:16810"/>
        <dbReference type="ChEBI" id="CHEBI:29985"/>
        <dbReference type="ChEBI" id="CHEBI:57766"/>
        <dbReference type="ChEBI" id="CHEBI:57980"/>
        <dbReference type="EC" id="2.6.1.9"/>
    </reaction>
</comment>
<dbReference type="EC" id="2.6.1.9" evidence="5"/>
<dbReference type="GO" id="GO:0030170">
    <property type="term" value="F:pyridoxal phosphate binding"/>
    <property type="evidence" value="ECO:0007669"/>
    <property type="project" value="InterPro"/>
</dbReference>
<dbReference type="OrthoDB" id="9929at2157"/>
<comment type="similarity">
    <text evidence="5">Belongs to the class-II pyridoxal-phosphate-dependent aminotransferase family. Histidinol-phosphate aminotransferase subfamily.</text>
</comment>
<dbReference type="NCBIfam" id="TIGR01141">
    <property type="entry name" value="hisC"/>
    <property type="match status" value="1"/>
</dbReference>
<dbReference type="RefSeq" id="WP_176789161.1">
    <property type="nucleotide sequence ID" value="NZ_JABXWR010000001.1"/>
</dbReference>
<keyword evidence="5" id="KW-0368">Histidine biosynthesis</keyword>
<reference evidence="7 8" key="1">
    <citation type="submission" date="2020-06" db="EMBL/GenBank/DDBJ databases">
        <title>Methanofollis fontis sp. nov., a methanogen isolated from marine sediments near a cold seep at Four-Way Closure Ridge offshore southwestern Taiwan.</title>
        <authorList>
            <person name="Chen S.-C."/>
            <person name="Teng N.-H."/>
            <person name="Lin Y.-S."/>
            <person name="Lai M.-C."/>
            <person name="Chen H.-H."/>
            <person name="Wang C.-C."/>
        </authorList>
    </citation>
    <scope>NUCLEOTIDE SEQUENCE [LARGE SCALE GENOMIC DNA]</scope>
    <source>
        <strain evidence="7 8">DSM 2702</strain>
    </source>
</reference>
<dbReference type="Gene3D" id="3.40.640.10">
    <property type="entry name" value="Type I PLP-dependent aspartate aminotransferase-like (Major domain)"/>
    <property type="match status" value="1"/>
</dbReference>
<accession>A0A7K4HQQ4</accession>
<evidence type="ECO:0000313" key="8">
    <source>
        <dbReference type="Proteomes" id="UP000570823"/>
    </source>
</evidence>
<comment type="pathway">
    <text evidence="5">Amino-acid biosynthesis; L-histidine biosynthesis; L-histidine from 5-phospho-alpha-D-ribose 1-diphosphate: step 7/9.</text>
</comment>
<evidence type="ECO:0000256" key="5">
    <source>
        <dbReference type="HAMAP-Rule" id="MF_01023"/>
    </source>
</evidence>
<dbReference type="InterPro" id="IPR001917">
    <property type="entry name" value="Aminotrans_II_pyridoxalP_BS"/>
</dbReference>
<feature type="modified residue" description="N6-(pyridoxal phosphate)lysine" evidence="5">
    <location>
        <position position="216"/>
    </location>
</feature>
<dbReference type="InterPro" id="IPR015424">
    <property type="entry name" value="PyrdxlP-dep_Trfase"/>
</dbReference>
<comment type="cofactor">
    <cofactor evidence="1 5">
        <name>pyridoxal 5'-phosphate</name>
        <dbReference type="ChEBI" id="CHEBI:597326"/>
    </cofactor>
</comment>
<organism evidence="7 8">
    <name type="scientific">Methanofollis tationis</name>
    <dbReference type="NCBI Taxonomy" id="81417"/>
    <lineage>
        <taxon>Archaea</taxon>
        <taxon>Methanobacteriati</taxon>
        <taxon>Methanobacteriota</taxon>
        <taxon>Stenosarchaea group</taxon>
        <taxon>Methanomicrobia</taxon>
        <taxon>Methanomicrobiales</taxon>
        <taxon>Methanomicrobiaceae</taxon>
        <taxon>Methanofollis</taxon>
    </lineage>
</organism>
<dbReference type="PANTHER" id="PTHR43643">
    <property type="entry name" value="HISTIDINOL-PHOSPHATE AMINOTRANSFERASE 2"/>
    <property type="match status" value="1"/>
</dbReference>
<keyword evidence="4 5" id="KW-0663">Pyridoxal phosphate</keyword>
<comment type="caution">
    <text evidence="7">The sequence shown here is derived from an EMBL/GenBank/DDBJ whole genome shotgun (WGS) entry which is preliminary data.</text>
</comment>
<evidence type="ECO:0000259" key="6">
    <source>
        <dbReference type="Pfam" id="PF00155"/>
    </source>
</evidence>
<keyword evidence="8" id="KW-1185">Reference proteome</keyword>
<dbReference type="GO" id="GO:0000105">
    <property type="term" value="P:L-histidine biosynthetic process"/>
    <property type="evidence" value="ECO:0007669"/>
    <property type="project" value="UniProtKB-UniRule"/>
</dbReference>
<proteinExistence type="inferred from homology"/>
<dbReference type="PROSITE" id="PS00599">
    <property type="entry name" value="AA_TRANSFER_CLASS_2"/>
    <property type="match status" value="1"/>
</dbReference>